<evidence type="ECO:0000313" key="2">
    <source>
        <dbReference type="Proteomes" id="UP000179807"/>
    </source>
</evidence>
<gene>
    <name evidence="1" type="ORF">TRFO_37550</name>
</gene>
<organism evidence="1 2">
    <name type="scientific">Tritrichomonas foetus</name>
    <dbReference type="NCBI Taxonomy" id="1144522"/>
    <lineage>
        <taxon>Eukaryota</taxon>
        <taxon>Metamonada</taxon>
        <taxon>Parabasalia</taxon>
        <taxon>Tritrichomonadida</taxon>
        <taxon>Tritrichomonadidae</taxon>
        <taxon>Tritrichomonas</taxon>
    </lineage>
</organism>
<dbReference type="EMBL" id="MLAK01001186">
    <property type="protein sequence ID" value="OHS96278.1"/>
    <property type="molecule type" value="Genomic_DNA"/>
</dbReference>
<evidence type="ECO:0000313" key="1">
    <source>
        <dbReference type="EMBL" id="OHS96278.1"/>
    </source>
</evidence>
<accession>A0A1J4JAS5</accession>
<dbReference type="AlphaFoldDB" id="A0A1J4JAS5"/>
<sequence>MNSPRSIQSPRAASPKDTRPFIYLYKIEFPDNPPKRIRLPKTITEILKLSNDVLELPRPARQIFDADNNPITDIEKIGAKAKLYISCAAPPSEEDEFQYKSRLPKPAGSTFHKLPTMKPPKLKPRREDQAQQCAIAACPTTVKENLRDSILSLFASLTPEHKAKMSMAATLQKMTTDTQLYVVENALITQYIGPSTVVSNTPIGQQVQAWMIERLKGLMPEECKFAITGPSQSGKSTLLNTAVSLFYQKLQITNEAPNYLIFPINWLLQQIYLDDINKLYNLFINTALKMLRNARMEYIPIMGPFKQWMSSLITQQVQAPLPPQILHYTSFPHDAVVNIGRAIHDSWAKPEGFRQFIKEIVSFPNRIAQAFGFKSAVYVFDHFDSCGYEISPTDHFATENQSSVVLSELVCEAIDSCPFFVASQNDFDFFNVFSLQEYKQLSTERLVTIKGEKEIYVQQPPIVLNMDHCRGCPAYCATFQRVCDLAEEAASRTALKSQFTKLKSVVDISRNEMLKQEFLKLCILLGNEDTENIFNEEIMNELMELPELVIRVR</sequence>
<dbReference type="VEuPathDB" id="TrichDB:TRFO_37550"/>
<dbReference type="SUPFAM" id="SSF52540">
    <property type="entry name" value="P-loop containing nucleoside triphosphate hydrolases"/>
    <property type="match status" value="1"/>
</dbReference>
<comment type="caution">
    <text evidence="1">The sequence shown here is derived from an EMBL/GenBank/DDBJ whole genome shotgun (WGS) entry which is preliminary data.</text>
</comment>
<dbReference type="GeneID" id="94846199"/>
<dbReference type="OrthoDB" id="10416642at2759"/>
<reference evidence="1" key="1">
    <citation type="submission" date="2016-10" db="EMBL/GenBank/DDBJ databases">
        <authorList>
            <person name="Benchimol M."/>
            <person name="Almeida L.G."/>
            <person name="Vasconcelos A.T."/>
            <person name="Perreira-Neves A."/>
            <person name="Rosa I.A."/>
            <person name="Tasca T."/>
            <person name="Bogo M.R."/>
            <person name="de Souza W."/>
        </authorList>
    </citation>
    <scope>NUCLEOTIDE SEQUENCE [LARGE SCALE GENOMIC DNA]</scope>
    <source>
        <strain evidence="1">K</strain>
    </source>
</reference>
<dbReference type="RefSeq" id="XP_068349415.1">
    <property type="nucleotide sequence ID" value="XM_068511495.1"/>
</dbReference>
<protein>
    <submittedName>
        <fullName evidence="1">Uncharacterized protein</fullName>
    </submittedName>
</protein>
<proteinExistence type="predicted"/>
<keyword evidence="2" id="KW-1185">Reference proteome</keyword>
<dbReference type="Proteomes" id="UP000179807">
    <property type="component" value="Unassembled WGS sequence"/>
</dbReference>
<dbReference type="InterPro" id="IPR027417">
    <property type="entry name" value="P-loop_NTPase"/>
</dbReference>
<name>A0A1J4JAS5_9EUKA</name>